<keyword evidence="1" id="KW-0812">Transmembrane</keyword>
<sequence length="204" mass="22585">MLLAQELFTKEFDRKLYLTSLSYPKTRQSFLLGRLVAIYALQIALLFLLSLTLLLCLKSISAGYEQATPVSLGKPYLITFSFIAIELFVIAAIASLLAIRASTPSFVLIGTVGFTLAARSFAPMIALLENNTSLMKNSSEYKSSIGILGYLLPDFNALDTRAIALYDSLTFLPHNWTLNIATNLLYGIGLITLSIWSLNRKKFI</sequence>
<feature type="transmembrane region" description="Helical" evidence="1">
    <location>
        <begin position="176"/>
        <end position="198"/>
    </location>
</feature>
<organism evidence="2 3">
    <name type="scientific">Deefgea chitinilytica</name>
    <dbReference type="NCBI Taxonomy" id="570276"/>
    <lineage>
        <taxon>Bacteria</taxon>
        <taxon>Pseudomonadati</taxon>
        <taxon>Pseudomonadota</taxon>
        <taxon>Betaproteobacteria</taxon>
        <taxon>Neisseriales</taxon>
        <taxon>Chitinibacteraceae</taxon>
        <taxon>Deefgea</taxon>
    </lineage>
</organism>
<dbReference type="EMBL" id="WOFE01000008">
    <property type="protein sequence ID" value="MBM5572518.1"/>
    <property type="molecule type" value="Genomic_DNA"/>
</dbReference>
<dbReference type="Proteomes" id="UP001195660">
    <property type="component" value="Unassembled WGS sequence"/>
</dbReference>
<reference evidence="2 3" key="1">
    <citation type="submission" date="2019-11" db="EMBL/GenBank/DDBJ databases">
        <title>Novel Deefgea species.</title>
        <authorList>
            <person name="Han J.-H."/>
        </authorList>
    </citation>
    <scope>NUCLEOTIDE SEQUENCE [LARGE SCALE GENOMIC DNA]</scope>
    <source>
        <strain evidence="2 3">LMG 24817</strain>
    </source>
</reference>
<feature type="transmembrane region" description="Helical" evidence="1">
    <location>
        <begin position="31"/>
        <end position="55"/>
    </location>
</feature>
<evidence type="ECO:0000256" key="1">
    <source>
        <dbReference type="SAM" id="Phobius"/>
    </source>
</evidence>
<gene>
    <name evidence="2" type="ORF">GM173_13155</name>
</gene>
<evidence type="ECO:0008006" key="4">
    <source>
        <dbReference type="Google" id="ProtNLM"/>
    </source>
</evidence>
<name>A0ABS2CEE6_9NEIS</name>
<feature type="transmembrane region" description="Helical" evidence="1">
    <location>
        <begin position="106"/>
        <end position="128"/>
    </location>
</feature>
<evidence type="ECO:0000313" key="3">
    <source>
        <dbReference type="Proteomes" id="UP001195660"/>
    </source>
</evidence>
<keyword evidence="3" id="KW-1185">Reference proteome</keyword>
<protein>
    <recommendedName>
        <fullName evidence="4">ABC transporter permease</fullName>
    </recommendedName>
</protein>
<comment type="caution">
    <text evidence="2">The sequence shown here is derived from an EMBL/GenBank/DDBJ whole genome shotgun (WGS) entry which is preliminary data.</text>
</comment>
<feature type="transmembrane region" description="Helical" evidence="1">
    <location>
        <begin position="75"/>
        <end position="99"/>
    </location>
</feature>
<proteinExistence type="predicted"/>
<keyword evidence="1" id="KW-0472">Membrane</keyword>
<accession>A0ABS2CEE6</accession>
<evidence type="ECO:0000313" key="2">
    <source>
        <dbReference type="EMBL" id="MBM5572518.1"/>
    </source>
</evidence>
<keyword evidence="1" id="KW-1133">Transmembrane helix</keyword>